<dbReference type="EMBL" id="QCYY01001805">
    <property type="protein sequence ID" value="ROT75170.1"/>
    <property type="molecule type" value="Genomic_DNA"/>
</dbReference>
<feature type="non-terminal residue" evidence="2">
    <location>
        <position position="1"/>
    </location>
</feature>
<reference evidence="2 3" key="2">
    <citation type="submission" date="2019-01" db="EMBL/GenBank/DDBJ databases">
        <title>The decoding of complex shrimp genome reveals the adaptation for benthos swimmer, frequently molting mechanism and breeding impact on genome.</title>
        <authorList>
            <person name="Sun Y."/>
            <person name="Gao Y."/>
            <person name="Yu Y."/>
        </authorList>
    </citation>
    <scope>NUCLEOTIDE SEQUENCE [LARGE SCALE GENOMIC DNA]</scope>
    <source>
        <tissue evidence="2">Muscle</tissue>
    </source>
</reference>
<keyword evidence="3" id="KW-1185">Reference proteome</keyword>
<dbReference type="Proteomes" id="UP000283509">
    <property type="component" value="Unassembled WGS sequence"/>
</dbReference>
<evidence type="ECO:0000313" key="2">
    <source>
        <dbReference type="EMBL" id="ROT75170.1"/>
    </source>
</evidence>
<accession>A0A3R7M8V7</accession>
<proteinExistence type="predicted"/>
<dbReference type="OrthoDB" id="6379351at2759"/>
<feature type="compositionally biased region" description="Pro residues" evidence="1">
    <location>
        <begin position="137"/>
        <end position="147"/>
    </location>
</feature>
<name>A0A3R7M8V7_PENVA</name>
<protein>
    <submittedName>
        <fullName evidence="2">Uncharacterized protein</fullName>
    </submittedName>
</protein>
<gene>
    <name evidence="2" type="ORF">C7M84_006290</name>
</gene>
<dbReference type="AlphaFoldDB" id="A0A3R7M8V7"/>
<evidence type="ECO:0000313" key="3">
    <source>
        <dbReference type="Proteomes" id="UP000283509"/>
    </source>
</evidence>
<sequence length="222" mass="23190">KAKAASRVPGASCCLVSSGSVASLASPGLASFREVFFASESAPNMEVHALLFFLSVWSHGASGRPSEGVMAQETTWQEANEARTPSSKVGNGVLTPWEPRSWSPERTKRSLGAQGHEQSGRVSVAAGSREEGAGVYAPPPGASPLPRPFVTRLVPTLTPSESERALGGLSGLYLPPTTEPPTEASTPTPIVLQGIIQLPCPNKCEFRNSNGGCDVDATCLFT</sequence>
<reference evidence="2 3" key="1">
    <citation type="submission" date="2018-04" db="EMBL/GenBank/DDBJ databases">
        <authorList>
            <person name="Zhang X."/>
            <person name="Yuan J."/>
            <person name="Li F."/>
            <person name="Xiang J."/>
        </authorList>
    </citation>
    <scope>NUCLEOTIDE SEQUENCE [LARGE SCALE GENOMIC DNA]</scope>
    <source>
        <tissue evidence="2">Muscle</tissue>
    </source>
</reference>
<comment type="caution">
    <text evidence="2">The sequence shown here is derived from an EMBL/GenBank/DDBJ whole genome shotgun (WGS) entry which is preliminary data.</text>
</comment>
<feature type="region of interest" description="Disordered" evidence="1">
    <location>
        <begin position="79"/>
        <end position="147"/>
    </location>
</feature>
<feature type="compositionally biased region" description="Polar residues" evidence="1">
    <location>
        <begin position="79"/>
        <end position="89"/>
    </location>
</feature>
<organism evidence="2 3">
    <name type="scientific">Penaeus vannamei</name>
    <name type="common">Whiteleg shrimp</name>
    <name type="synonym">Litopenaeus vannamei</name>
    <dbReference type="NCBI Taxonomy" id="6689"/>
    <lineage>
        <taxon>Eukaryota</taxon>
        <taxon>Metazoa</taxon>
        <taxon>Ecdysozoa</taxon>
        <taxon>Arthropoda</taxon>
        <taxon>Crustacea</taxon>
        <taxon>Multicrustacea</taxon>
        <taxon>Malacostraca</taxon>
        <taxon>Eumalacostraca</taxon>
        <taxon>Eucarida</taxon>
        <taxon>Decapoda</taxon>
        <taxon>Dendrobranchiata</taxon>
        <taxon>Penaeoidea</taxon>
        <taxon>Penaeidae</taxon>
        <taxon>Penaeus</taxon>
    </lineage>
</organism>
<evidence type="ECO:0000256" key="1">
    <source>
        <dbReference type="SAM" id="MobiDB-lite"/>
    </source>
</evidence>